<dbReference type="PANTHER" id="PTHR22897">
    <property type="entry name" value="QUIESCIN Q6-RELATED SULFHYDRYL OXIDASE"/>
    <property type="match status" value="1"/>
</dbReference>
<evidence type="ECO:0000256" key="1">
    <source>
        <dbReference type="ARBA" id="ARBA00001974"/>
    </source>
</evidence>
<evidence type="ECO:0000256" key="2">
    <source>
        <dbReference type="ARBA" id="ARBA00006041"/>
    </source>
</evidence>
<keyword evidence="3 10" id="KW-0285">Flavoprotein</keyword>
<evidence type="ECO:0000259" key="12">
    <source>
        <dbReference type="PROSITE" id="PS51352"/>
    </source>
</evidence>
<dbReference type="OrthoDB" id="59470at2759"/>
<evidence type="ECO:0000256" key="6">
    <source>
        <dbReference type="ARBA" id="ARBA00023002"/>
    </source>
</evidence>
<dbReference type="SUPFAM" id="SSF69000">
    <property type="entry name" value="FAD-dependent thiol oxidase"/>
    <property type="match status" value="1"/>
</dbReference>
<dbReference type="FunFam" id="1.20.120.310:FF:000001">
    <property type="entry name" value="Sulfhydryl oxidase"/>
    <property type="match status" value="1"/>
</dbReference>
<comment type="similarity">
    <text evidence="2">Belongs to the quiescin-sulfhydryl oxidase (QSOX) family.</text>
</comment>
<gene>
    <name evidence="13" type="ORF">B4U80_08659</name>
</gene>
<dbReference type="Gene3D" id="1.20.120.310">
    <property type="entry name" value="ERV/ALR sulfhydryl oxidase domain"/>
    <property type="match status" value="1"/>
</dbReference>
<organism evidence="13 14">
    <name type="scientific">Leptotrombidium deliense</name>
    <dbReference type="NCBI Taxonomy" id="299467"/>
    <lineage>
        <taxon>Eukaryota</taxon>
        <taxon>Metazoa</taxon>
        <taxon>Ecdysozoa</taxon>
        <taxon>Arthropoda</taxon>
        <taxon>Chelicerata</taxon>
        <taxon>Arachnida</taxon>
        <taxon>Acari</taxon>
        <taxon>Acariformes</taxon>
        <taxon>Trombidiformes</taxon>
        <taxon>Prostigmata</taxon>
        <taxon>Anystina</taxon>
        <taxon>Parasitengona</taxon>
        <taxon>Trombiculoidea</taxon>
        <taxon>Trombiculidae</taxon>
        <taxon>Leptotrombidium</taxon>
    </lineage>
</organism>
<comment type="catalytic activity">
    <reaction evidence="9 10">
        <text>2 R'C(R)SH + O2 = R'C(R)S-S(R)CR' + H2O2</text>
        <dbReference type="Rhea" id="RHEA:17357"/>
        <dbReference type="ChEBI" id="CHEBI:15379"/>
        <dbReference type="ChEBI" id="CHEBI:16240"/>
        <dbReference type="ChEBI" id="CHEBI:16520"/>
        <dbReference type="ChEBI" id="CHEBI:17412"/>
        <dbReference type="EC" id="1.8.3.2"/>
    </reaction>
</comment>
<comment type="cofactor">
    <cofactor evidence="1 10">
        <name>FAD</name>
        <dbReference type="ChEBI" id="CHEBI:57692"/>
    </cofactor>
</comment>
<keyword evidence="4" id="KW-0732">Signal</keyword>
<keyword evidence="6 10" id="KW-0560">Oxidoreductase</keyword>
<feature type="domain" description="Thioredoxin" evidence="12">
    <location>
        <begin position="15"/>
        <end position="140"/>
    </location>
</feature>
<keyword evidence="14" id="KW-1185">Reference proteome</keyword>
<evidence type="ECO:0000313" key="13">
    <source>
        <dbReference type="EMBL" id="RWS30728.1"/>
    </source>
</evidence>
<evidence type="ECO:0000256" key="4">
    <source>
        <dbReference type="ARBA" id="ARBA00022729"/>
    </source>
</evidence>
<dbReference type="InterPro" id="IPR039798">
    <property type="entry name" value="Sulfhydryl_oxidase"/>
</dbReference>
<dbReference type="PROSITE" id="PS51352">
    <property type="entry name" value="THIOREDOXIN_2"/>
    <property type="match status" value="1"/>
</dbReference>
<dbReference type="Gene3D" id="1.20.120.1960">
    <property type="entry name" value="QSOX sulfhydryl oxidase domain"/>
    <property type="match status" value="1"/>
</dbReference>
<evidence type="ECO:0000256" key="10">
    <source>
        <dbReference type="RuleBase" id="RU371123"/>
    </source>
</evidence>
<evidence type="ECO:0000256" key="8">
    <source>
        <dbReference type="ARBA" id="ARBA00023180"/>
    </source>
</evidence>
<evidence type="ECO:0000256" key="9">
    <source>
        <dbReference type="ARBA" id="ARBA00048864"/>
    </source>
</evidence>
<dbReference type="PROSITE" id="PS51324">
    <property type="entry name" value="ERV_ALR"/>
    <property type="match status" value="1"/>
</dbReference>
<sequence>VLLANCYPQNYDQSSLFNASDPSILVLSKDTIKQTLAQHESSFVVLFYLSWCGHCIRFAPVFKKFAEDVRSWNPVLRIGAINCAEVGIEDFCSREFNVLSFPKVKFFEPTKQRNGGIEFTLRSFESPDEIEEKTLKSLNDYLSRNRIPESWPNVNTIEAFSKSDLLSKLPVKKNLPVLLIIEKSDSLLGLKVILDMTAYGNRVTIFRVNGEAYDLRNTILPESDTLPVLIRVGKQGEIDLLERGISSLPENEIRRKLVATIDRDFLSSDFQRKQKEDIPQRAAQVKKVNKIEGIELNVTPVHYIDLYNAIRYSLYQEIGSHTKLNETQVDVVRRYFQALNDYFPFQNENARRFVKRMTEWFNHQTVVTKDQYFAIMKAGSEGYLPAMQLPWRSCEPSMPNLRGYPCSLWLLFHTLTVSEYTHQHMVKKVIKYHSVLRTMREYVKYFFTCTYCAEHFVNMAANLDQELQYPNSSVVWLWKAHNKVNKRLAGDRTEDPKHPKIQFPSQQQCPKCYTENNEWKESEVVNFLTKRYQKASIVKNGGQNIAFGLLSFMSLITYIL</sequence>
<dbReference type="EMBL" id="NCKV01000398">
    <property type="protein sequence ID" value="RWS30728.1"/>
    <property type="molecule type" value="Genomic_DNA"/>
</dbReference>
<proteinExistence type="inferred from homology"/>
<dbReference type="Pfam" id="PF04777">
    <property type="entry name" value="Evr1_Alr"/>
    <property type="match status" value="1"/>
</dbReference>
<evidence type="ECO:0000313" key="14">
    <source>
        <dbReference type="Proteomes" id="UP000288716"/>
    </source>
</evidence>
<keyword evidence="5 10" id="KW-0274">FAD</keyword>
<dbReference type="Pfam" id="PF18371">
    <property type="entry name" value="FAD_SOX"/>
    <property type="match status" value="1"/>
</dbReference>
<dbReference type="GO" id="GO:0003756">
    <property type="term" value="F:protein disulfide isomerase activity"/>
    <property type="evidence" value="ECO:0007669"/>
    <property type="project" value="TreeGrafter"/>
</dbReference>
<dbReference type="AlphaFoldDB" id="A0A443ST64"/>
<dbReference type="InterPro" id="IPR036774">
    <property type="entry name" value="ERV/ALR_sulphydryl_oxid_sf"/>
</dbReference>
<dbReference type="InterPro" id="IPR036249">
    <property type="entry name" value="Thioredoxin-like_sf"/>
</dbReference>
<dbReference type="InterPro" id="IPR040986">
    <property type="entry name" value="QSOX_FAD-bd_dom"/>
</dbReference>
<dbReference type="PANTHER" id="PTHR22897:SF8">
    <property type="entry name" value="SULFHYDRYL OXIDASE"/>
    <property type="match status" value="1"/>
</dbReference>
<keyword evidence="8" id="KW-0325">Glycoprotein</keyword>
<accession>A0A443ST64</accession>
<evidence type="ECO:0000256" key="5">
    <source>
        <dbReference type="ARBA" id="ARBA00022827"/>
    </source>
</evidence>
<dbReference type="Proteomes" id="UP000288716">
    <property type="component" value="Unassembled WGS sequence"/>
</dbReference>
<dbReference type="GO" id="GO:0000139">
    <property type="term" value="C:Golgi membrane"/>
    <property type="evidence" value="ECO:0007669"/>
    <property type="project" value="TreeGrafter"/>
</dbReference>
<evidence type="ECO:0000256" key="7">
    <source>
        <dbReference type="ARBA" id="ARBA00023157"/>
    </source>
</evidence>
<dbReference type="InterPro" id="IPR017905">
    <property type="entry name" value="ERV/ALR_sulphydryl_oxidase"/>
</dbReference>
<dbReference type="Gene3D" id="3.40.30.10">
    <property type="entry name" value="Glutaredoxin"/>
    <property type="match status" value="2"/>
</dbReference>
<dbReference type="InterPro" id="IPR013766">
    <property type="entry name" value="Thioredoxin_domain"/>
</dbReference>
<feature type="domain" description="ERV/ALR sulfhydryl oxidase" evidence="11">
    <location>
        <begin position="397"/>
        <end position="502"/>
    </location>
</feature>
<dbReference type="SUPFAM" id="SSF52833">
    <property type="entry name" value="Thioredoxin-like"/>
    <property type="match status" value="1"/>
</dbReference>
<dbReference type="InterPro" id="IPR042568">
    <property type="entry name" value="QSOX_FAD-bd_sf"/>
</dbReference>
<comment type="caution">
    <text evidence="13">The sequence shown here is derived from an EMBL/GenBank/DDBJ whole genome shotgun (WGS) entry which is preliminary data.</text>
</comment>
<name>A0A443ST64_9ACAR</name>
<reference evidence="13 14" key="1">
    <citation type="journal article" date="2018" name="Gigascience">
        <title>Genomes of trombidid mites reveal novel predicted allergens and laterally-transferred genes associated with secondary metabolism.</title>
        <authorList>
            <person name="Dong X."/>
            <person name="Chaisiri K."/>
            <person name="Xia D."/>
            <person name="Armstrong S.D."/>
            <person name="Fang Y."/>
            <person name="Donnelly M.J."/>
            <person name="Kadowaki T."/>
            <person name="McGarry J.W."/>
            <person name="Darby A.C."/>
            <person name="Makepeace B.L."/>
        </authorList>
    </citation>
    <scope>NUCLEOTIDE SEQUENCE [LARGE SCALE GENOMIC DNA]</scope>
    <source>
        <strain evidence="13">UoL-UT</strain>
    </source>
</reference>
<evidence type="ECO:0000256" key="3">
    <source>
        <dbReference type="ARBA" id="ARBA00022630"/>
    </source>
</evidence>
<dbReference type="GO" id="GO:0005615">
    <property type="term" value="C:extracellular space"/>
    <property type="evidence" value="ECO:0007669"/>
    <property type="project" value="TreeGrafter"/>
</dbReference>
<feature type="non-terminal residue" evidence="13">
    <location>
        <position position="1"/>
    </location>
</feature>
<protein>
    <recommendedName>
        <fullName evidence="10">Sulfhydryl oxidase</fullName>
        <ecNumber evidence="10">1.8.3.2</ecNumber>
    </recommendedName>
</protein>
<evidence type="ECO:0000259" key="11">
    <source>
        <dbReference type="PROSITE" id="PS51324"/>
    </source>
</evidence>
<dbReference type="Pfam" id="PF00085">
    <property type="entry name" value="Thioredoxin"/>
    <property type="match status" value="1"/>
</dbReference>
<keyword evidence="7" id="KW-1015">Disulfide bond</keyword>
<dbReference type="EC" id="1.8.3.2" evidence="10"/>
<dbReference type="VEuPathDB" id="VectorBase:LDEU001314"/>
<dbReference type="GO" id="GO:0006457">
    <property type="term" value="P:protein folding"/>
    <property type="evidence" value="ECO:0007669"/>
    <property type="project" value="TreeGrafter"/>
</dbReference>
<dbReference type="GO" id="GO:0016971">
    <property type="term" value="F:flavin-dependent sulfhydryl oxidase activity"/>
    <property type="evidence" value="ECO:0007669"/>
    <property type="project" value="InterPro"/>
</dbReference>